<dbReference type="EMBL" id="NMVQ01000044">
    <property type="protein sequence ID" value="OYO18385.1"/>
    <property type="molecule type" value="Genomic_DNA"/>
</dbReference>
<name>A0A255GRF1_9ACTN</name>
<feature type="compositionally biased region" description="Pro residues" evidence="1">
    <location>
        <begin position="116"/>
        <end position="128"/>
    </location>
</feature>
<feature type="compositionally biased region" description="Pro residues" evidence="1">
    <location>
        <begin position="63"/>
        <end position="74"/>
    </location>
</feature>
<organism evidence="3 4">
    <name type="scientific">Enemella dayhoffiae</name>
    <dbReference type="NCBI Taxonomy" id="2016507"/>
    <lineage>
        <taxon>Bacteria</taxon>
        <taxon>Bacillati</taxon>
        <taxon>Actinomycetota</taxon>
        <taxon>Actinomycetes</taxon>
        <taxon>Propionibacteriales</taxon>
        <taxon>Propionibacteriaceae</taxon>
        <taxon>Enemella</taxon>
    </lineage>
</organism>
<evidence type="ECO:0000313" key="3">
    <source>
        <dbReference type="EMBL" id="OYO18385.1"/>
    </source>
</evidence>
<feature type="compositionally biased region" description="Pro residues" evidence="1">
    <location>
        <begin position="46"/>
        <end position="56"/>
    </location>
</feature>
<evidence type="ECO:0008006" key="5">
    <source>
        <dbReference type="Google" id="ProtNLM"/>
    </source>
</evidence>
<dbReference type="Proteomes" id="UP000216311">
    <property type="component" value="Unassembled WGS sequence"/>
</dbReference>
<gene>
    <name evidence="3" type="ORF">CGZ93_15475</name>
</gene>
<evidence type="ECO:0000313" key="4">
    <source>
        <dbReference type="Proteomes" id="UP000216311"/>
    </source>
</evidence>
<evidence type="ECO:0000256" key="1">
    <source>
        <dbReference type="SAM" id="MobiDB-lite"/>
    </source>
</evidence>
<comment type="caution">
    <text evidence="3">The sequence shown here is derived from an EMBL/GenBank/DDBJ whole genome shotgun (WGS) entry which is preliminary data.</text>
</comment>
<keyword evidence="4" id="KW-1185">Reference proteome</keyword>
<feature type="compositionally biased region" description="Pro residues" evidence="1">
    <location>
        <begin position="84"/>
        <end position="104"/>
    </location>
</feature>
<evidence type="ECO:0000256" key="2">
    <source>
        <dbReference type="SAM" id="Phobius"/>
    </source>
</evidence>
<proteinExistence type="predicted"/>
<protein>
    <recommendedName>
        <fullName evidence="5">DUF4878 domain-containing protein</fullName>
    </recommendedName>
</protein>
<feature type="transmembrane region" description="Helical" evidence="2">
    <location>
        <begin position="160"/>
        <end position="181"/>
    </location>
</feature>
<dbReference type="AlphaFoldDB" id="A0A255GRF1"/>
<keyword evidence="2" id="KW-0812">Transmembrane</keyword>
<keyword evidence="2" id="KW-1133">Transmembrane helix</keyword>
<keyword evidence="2" id="KW-0472">Membrane</keyword>
<reference evidence="3 4" key="1">
    <citation type="submission" date="2017-07" db="EMBL/GenBank/DDBJ databases">
        <title>Draft whole genome sequences of clinical Proprionibacteriaceae strains.</title>
        <authorList>
            <person name="Bernier A.-M."/>
            <person name="Bernard K."/>
            <person name="Domingo M.-C."/>
        </authorList>
    </citation>
    <scope>NUCLEOTIDE SEQUENCE [LARGE SCALE GENOMIC DNA]</scope>
    <source>
        <strain evidence="3 4">NML 130396</strain>
    </source>
</reference>
<feature type="region of interest" description="Disordered" evidence="1">
    <location>
        <begin position="1"/>
        <end position="156"/>
    </location>
</feature>
<sequence length="472" mass="50919">MLRPDDLSWRHPSQQADPPPTPPNADATAEPPAQWPPQWGSREPQQPQPPLPPLPAPAYAVPPQQPQAYPPQPYPEQAYAQQPGYPPQQVPQPSAPEPAGPPPGSVAWLQQRYPAPGEPAQPPHPPQPVATESAFAPPQPGSLRPQPLRQPPARKPPTRALVLAGVATVLVIAVVVAALVFGKAPGGQANPPRATGADAAVRFLEAVAAGDSARALSLQQQAPRDRTLLTDTVLRESRQRAPISRIRITHDSANDVELTYQLGEAEVRAHFVPVRQPDGSYKVDRGTTTVQVTRPKQVPVIVNGVRLTTNEVDAFPGAYETTTGLANVSFLEPRFTISGPTSFPRLAPAAQLTEQGRRAMLDATRKALEECMKAKDLNPPNCPQQVRVEPNQRPDNASIRWELVEDPLAGQTPKLTIADDTVAELRLVVKTKISVTVMTDNRPGVVNAQPKEFSTQALAPMTQPTVSARFVN</sequence>
<accession>A0A255GRF1</accession>